<feature type="region of interest" description="Disordered" evidence="11">
    <location>
        <begin position="853"/>
        <end position="954"/>
    </location>
</feature>
<feature type="compositionally biased region" description="Basic residues" evidence="11">
    <location>
        <begin position="858"/>
        <end position="867"/>
    </location>
</feature>
<dbReference type="Gene3D" id="1.10.460.10">
    <property type="entry name" value="Topoisomerase I, domain 2"/>
    <property type="match status" value="1"/>
</dbReference>
<feature type="site" description="Interaction with DNA" evidence="10">
    <location>
        <position position="142"/>
    </location>
</feature>
<feature type="region of interest" description="Interaction with DNA" evidence="10">
    <location>
        <begin position="166"/>
        <end position="171"/>
    </location>
</feature>
<dbReference type="HAMAP" id="MF_00952">
    <property type="entry name" value="Topoisom_1_prok"/>
    <property type="match status" value="1"/>
</dbReference>
<dbReference type="SMART" id="SM00437">
    <property type="entry name" value="TOP1Ac"/>
    <property type="match status" value="1"/>
</dbReference>
<evidence type="ECO:0000256" key="1">
    <source>
        <dbReference type="ARBA" id="ARBA00000213"/>
    </source>
</evidence>
<protein>
    <recommendedName>
        <fullName evidence="10">DNA topoisomerase 1</fullName>
        <ecNumber evidence="10">5.6.2.1</ecNumber>
    </recommendedName>
    <alternativeName>
        <fullName evidence="10">DNA topoisomerase I</fullName>
    </alternativeName>
</protein>
<feature type="site" description="Interaction with DNA" evidence="10">
    <location>
        <position position="517"/>
    </location>
</feature>
<evidence type="ECO:0000256" key="3">
    <source>
        <dbReference type="ARBA" id="ARBA00022723"/>
    </source>
</evidence>
<keyword evidence="9 10" id="KW-0413">Isomerase</keyword>
<reference evidence="14" key="1">
    <citation type="submission" date="2020-02" db="EMBL/GenBank/DDBJ databases">
        <authorList>
            <person name="Meier V. D."/>
        </authorList>
    </citation>
    <scope>NUCLEOTIDE SEQUENCE</scope>
    <source>
        <strain evidence="14">AVDCRST_MAG08</strain>
    </source>
</reference>
<feature type="active site" description="O-(5'-phospho-DNA)-tyrosine intermediate" evidence="10">
    <location>
        <position position="304"/>
    </location>
</feature>
<dbReference type="InterPro" id="IPR013825">
    <property type="entry name" value="Topo_IA_cen_sub2"/>
</dbReference>
<dbReference type="SMART" id="SM00436">
    <property type="entry name" value="TOP1Bc"/>
    <property type="match status" value="1"/>
</dbReference>
<dbReference type="Pfam" id="PF01131">
    <property type="entry name" value="Topoisom_bac"/>
    <property type="match status" value="1"/>
</dbReference>
<feature type="region of interest" description="Disordered" evidence="11">
    <location>
        <begin position="443"/>
        <end position="467"/>
    </location>
</feature>
<evidence type="ECO:0000256" key="11">
    <source>
        <dbReference type="SAM" id="MobiDB-lite"/>
    </source>
</evidence>
<evidence type="ECO:0000256" key="7">
    <source>
        <dbReference type="ARBA" id="ARBA00023029"/>
    </source>
</evidence>
<dbReference type="GO" id="GO:0005694">
    <property type="term" value="C:chromosome"/>
    <property type="evidence" value="ECO:0007669"/>
    <property type="project" value="InterPro"/>
</dbReference>
<evidence type="ECO:0000256" key="4">
    <source>
        <dbReference type="ARBA" id="ARBA00022771"/>
    </source>
</evidence>
<keyword evidence="8 10" id="KW-0238">DNA-binding</keyword>
<evidence type="ECO:0000256" key="2">
    <source>
        <dbReference type="ARBA" id="ARBA00009446"/>
    </source>
</evidence>
<gene>
    <name evidence="10" type="primary">topA</name>
    <name evidence="14" type="ORF">AVDCRST_MAG08-3830</name>
</gene>
<dbReference type="PANTHER" id="PTHR42785:SF1">
    <property type="entry name" value="DNA TOPOISOMERASE"/>
    <property type="match status" value="1"/>
</dbReference>
<feature type="site" description="Interaction with DNA" evidence="10">
    <location>
        <position position="146"/>
    </location>
</feature>
<dbReference type="Pfam" id="PF01751">
    <property type="entry name" value="Toprim"/>
    <property type="match status" value="1"/>
</dbReference>
<dbReference type="Gene3D" id="3.30.65.10">
    <property type="entry name" value="Bacterial Topoisomerase I, domain 1"/>
    <property type="match status" value="1"/>
</dbReference>
<feature type="site" description="Interaction with DNA" evidence="10">
    <location>
        <position position="32"/>
    </location>
</feature>
<keyword evidence="3" id="KW-0479">Metal-binding</keyword>
<dbReference type="InterPro" id="IPR003602">
    <property type="entry name" value="Topo_IA_DNA-bd_dom"/>
</dbReference>
<accession>A0A6J4JKK1</accession>
<dbReference type="PROSITE" id="PS50880">
    <property type="entry name" value="TOPRIM"/>
    <property type="match status" value="1"/>
</dbReference>
<sequence>MPDVVVVESPAKAKTINKYLGRDFTVVASFGHVRDLPPKDGSVRPEEDFAMDWESEDRGERQVNEIARALRGAQRLFLATDPDREGEAISWHVREMLARKGALKGLEVHRITFNEITKRAVQYAIAHPRDLDTPLIDAYLARRALDYLVGFTLSPVLWRKLPGSKSAGRVQSVALRLICEREAEIEAFRAREYWTVEGRFTTPQGAPFTARLTHLEGKKLDQFDLPNEAAAVRAKSAVEAGEFSVLSVEKRRVRRNPPAPFTTSTLQQEASRKLGFGAQQTMRTAQQLYEGVDIEGETVGLITYMRTDGVQMAREAITAIRGHVGDTFGKDYVPAAPREYSSKAKNAQEAHEAIRPTDVRNTPDGVARFLDERQRRLYELVWKRAVASQMQSAELDQTAVDLAEATGQTRLRATGSVIAFDGFLKLYREDLDDSEADRRAGLLTGAAKGGGAEEEDTRTLPPMREKDPLKRGEVSAHQHFTQPPPRFSEASLVKRMEELGIGRPSTYASVLQTLQDREYVTLEKRRFQPEDRGRLVTAFLVAFFERYVDTGFTAGLEEQLDDISGGRIAWREVMRAFWDQFSAAVGATKDLKISDVIDALDEELGPHFFPTRGDGADPRVCPACAGGRLGLRLGRSGAFIGCSNYPECRYTRPLAVPGAEGENASTLNEGQRELGKDPASGQNVTLRRGPYGLYVQLGEGGTDEKGKPTKPRRASLTRDMDPETLDLDRALALLSLPRVVGRDPETGGEITAGIGRFGPYIRLGTAYQSLEPGDDVLTLGMNRAMDLLAKARAKVRGLGAHPSDGQPVEIRKGRFGPYAQHGNRVANLPRGVEMEEIALDQAVQLLAEKGKELAPKGAKGRRGKPAARKQGAAKANAEAGDAAPGARKPPPAGKVAARKAAAAKPARDAVAKPAAKPPAPRATTAAKPVAARSAAARKPAAKAAATAARGKGKG</sequence>
<evidence type="ECO:0000256" key="6">
    <source>
        <dbReference type="ARBA" id="ARBA00022842"/>
    </source>
</evidence>
<dbReference type="Gene3D" id="2.70.20.10">
    <property type="entry name" value="Topoisomerase I, domain 3"/>
    <property type="match status" value="1"/>
</dbReference>
<dbReference type="EMBL" id="CADCTG010000286">
    <property type="protein sequence ID" value="CAA9280801.1"/>
    <property type="molecule type" value="Genomic_DNA"/>
</dbReference>
<proteinExistence type="inferred from homology"/>
<dbReference type="PANTHER" id="PTHR42785">
    <property type="entry name" value="DNA TOPOISOMERASE, TYPE IA, CORE"/>
    <property type="match status" value="1"/>
</dbReference>
<dbReference type="Pfam" id="PF13368">
    <property type="entry name" value="Toprim_C_rpt"/>
    <property type="match status" value="3"/>
</dbReference>
<dbReference type="GO" id="GO:0003917">
    <property type="term" value="F:DNA topoisomerase type I (single strand cut, ATP-independent) activity"/>
    <property type="evidence" value="ECO:0007669"/>
    <property type="project" value="UniProtKB-UniRule"/>
</dbReference>
<comment type="similarity">
    <text evidence="2 10">Belongs to the type IA topoisomerase family.</text>
</comment>
<feature type="site" description="Interaction with DNA" evidence="10">
    <location>
        <position position="158"/>
    </location>
</feature>
<dbReference type="SMART" id="SM00493">
    <property type="entry name" value="TOPRIM"/>
    <property type="match status" value="1"/>
</dbReference>
<evidence type="ECO:0000256" key="10">
    <source>
        <dbReference type="HAMAP-Rule" id="MF_00952"/>
    </source>
</evidence>
<evidence type="ECO:0000256" key="5">
    <source>
        <dbReference type="ARBA" id="ARBA00022833"/>
    </source>
</evidence>
<evidence type="ECO:0000313" key="14">
    <source>
        <dbReference type="EMBL" id="CAA9280801.1"/>
    </source>
</evidence>
<dbReference type="Gene3D" id="3.40.50.140">
    <property type="match status" value="1"/>
</dbReference>
<feature type="site" description="Interaction with DNA" evidence="10">
    <location>
        <position position="306"/>
    </location>
</feature>
<feature type="region of interest" description="Disordered" evidence="11">
    <location>
        <begin position="659"/>
        <end position="686"/>
    </location>
</feature>
<feature type="compositionally biased region" description="Low complexity" evidence="11">
    <location>
        <begin position="868"/>
        <end position="886"/>
    </location>
</feature>
<dbReference type="Gene3D" id="1.10.290.10">
    <property type="entry name" value="Topoisomerase I, domain 4"/>
    <property type="match status" value="1"/>
</dbReference>
<keyword evidence="4" id="KW-0863">Zinc-finger</keyword>
<dbReference type="InterPro" id="IPR005733">
    <property type="entry name" value="TopoI_bac-type"/>
</dbReference>
<dbReference type="CDD" id="cd03363">
    <property type="entry name" value="TOPRIM_TopoIA_TopoI"/>
    <property type="match status" value="1"/>
</dbReference>
<dbReference type="InterPro" id="IPR023406">
    <property type="entry name" value="Topo_IA_AS"/>
</dbReference>
<feature type="compositionally biased region" description="Low complexity" evidence="11">
    <location>
        <begin position="893"/>
        <end position="904"/>
    </location>
</feature>
<dbReference type="InterPro" id="IPR013497">
    <property type="entry name" value="Topo_IA_cen"/>
</dbReference>
<dbReference type="GO" id="GO:0008270">
    <property type="term" value="F:zinc ion binding"/>
    <property type="evidence" value="ECO:0007669"/>
    <property type="project" value="UniProtKB-KW"/>
</dbReference>
<organism evidence="14">
    <name type="scientific">uncultured Acetobacteraceae bacterium</name>
    <dbReference type="NCBI Taxonomy" id="169975"/>
    <lineage>
        <taxon>Bacteria</taxon>
        <taxon>Pseudomonadati</taxon>
        <taxon>Pseudomonadota</taxon>
        <taxon>Alphaproteobacteria</taxon>
        <taxon>Acetobacterales</taxon>
        <taxon>Acetobacteraceae</taxon>
        <taxon>environmental samples</taxon>
    </lineage>
</organism>
<dbReference type="InterPro" id="IPR013826">
    <property type="entry name" value="Topo_IA_cen_sub3"/>
</dbReference>
<dbReference type="NCBIfam" id="TIGR01051">
    <property type="entry name" value="topA_bact"/>
    <property type="match status" value="1"/>
</dbReference>
<comment type="catalytic activity">
    <reaction evidence="1 10">
        <text>ATP-independent breakage of single-stranded DNA, followed by passage and rejoining.</text>
        <dbReference type="EC" id="5.6.2.1"/>
    </reaction>
</comment>
<dbReference type="Pfam" id="PF01396">
    <property type="entry name" value="Zn_ribbon_Top1"/>
    <property type="match status" value="1"/>
</dbReference>
<keyword evidence="6" id="KW-0460">Magnesium</keyword>
<dbReference type="AlphaFoldDB" id="A0A6J4JKK1"/>
<feature type="compositionally biased region" description="Low complexity" evidence="11">
    <location>
        <begin position="921"/>
        <end position="954"/>
    </location>
</feature>
<comment type="function">
    <text evidence="10">Releases the supercoiling and torsional tension of DNA, which is introduced during the DNA replication and transcription, by transiently cleaving and rejoining one strand of the DNA duplex. Introduces a single-strand break via transesterification at a target site in duplex DNA. The scissile phosphodiester is attacked by the catalytic tyrosine of the enzyme, resulting in the formation of a DNA-(5'-phosphotyrosyl)-enzyme intermediate and the expulsion of a 3'-OH DNA strand. The free DNA strand then undergoes passage around the unbroken strand, thus removing DNA supercoils. Finally, in the religation step, the DNA 3'-OH attacks the covalent intermediate to expel the active-site tyrosine and restore the DNA phosphodiester backbone.</text>
</comment>
<dbReference type="InterPro" id="IPR000380">
    <property type="entry name" value="Topo_IA"/>
</dbReference>
<dbReference type="CDD" id="cd00186">
    <property type="entry name" value="TOP1Ac"/>
    <property type="match status" value="1"/>
</dbReference>
<dbReference type="InterPro" id="IPR023405">
    <property type="entry name" value="Topo_IA_core_domain"/>
</dbReference>
<evidence type="ECO:0000259" key="12">
    <source>
        <dbReference type="PROSITE" id="PS50880"/>
    </source>
</evidence>
<feature type="domain" description="Toprim" evidence="12">
    <location>
        <begin position="2"/>
        <end position="116"/>
    </location>
</feature>
<dbReference type="InterPro" id="IPR034149">
    <property type="entry name" value="TOPRIM_TopoI"/>
</dbReference>
<feature type="region of interest" description="Disordered" evidence="11">
    <location>
        <begin position="697"/>
        <end position="716"/>
    </location>
</feature>
<feature type="site" description="Interaction with DNA" evidence="10">
    <location>
        <position position="143"/>
    </location>
</feature>
<evidence type="ECO:0000256" key="9">
    <source>
        <dbReference type="ARBA" id="ARBA00023235"/>
    </source>
</evidence>
<dbReference type="InterPro" id="IPR003601">
    <property type="entry name" value="Topo_IA_2"/>
</dbReference>
<dbReference type="GO" id="GO:0006265">
    <property type="term" value="P:DNA topological change"/>
    <property type="evidence" value="ECO:0007669"/>
    <property type="project" value="UniProtKB-UniRule"/>
</dbReference>
<dbReference type="SUPFAM" id="SSF56712">
    <property type="entry name" value="Prokaryotic type I DNA topoisomerase"/>
    <property type="match status" value="1"/>
</dbReference>
<evidence type="ECO:0000259" key="13">
    <source>
        <dbReference type="PROSITE" id="PS52039"/>
    </source>
</evidence>
<comment type="subunit">
    <text evidence="10">Monomer.</text>
</comment>
<keyword evidence="5" id="KW-0862">Zinc</keyword>
<dbReference type="PROSITE" id="PS00396">
    <property type="entry name" value="TOPO_IA_1"/>
    <property type="match status" value="1"/>
</dbReference>
<dbReference type="EC" id="5.6.2.1" evidence="10"/>
<dbReference type="PROSITE" id="PS52039">
    <property type="entry name" value="TOPO_IA_2"/>
    <property type="match status" value="1"/>
</dbReference>
<comment type="caution">
    <text evidence="10">Lacks conserved residue(s) required for the propagation of feature annotation.</text>
</comment>
<dbReference type="InterPro" id="IPR006171">
    <property type="entry name" value="TOPRIM_dom"/>
</dbReference>
<dbReference type="InterPro" id="IPR013824">
    <property type="entry name" value="Topo_IA_cen_sub1"/>
</dbReference>
<name>A0A6J4JKK1_9PROT</name>
<feature type="domain" description="Topo IA-type catalytic" evidence="13">
    <location>
        <begin position="132"/>
        <end position="585"/>
    </location>
</feature>
<dbReference type="InterPro" id="IPR028612">
    <property type="entry name" value="Topoisom_1_IA"/>
</dbReference>
<dbReference type="InterPro" id="IPR013498">
    <property type="entry name" value="Topo_IA_Znf"/>
</dbReference>
<evidence type="ECO:0000256" key="8">
    <source>
        <dbReference type="ARBA" id="ARBA00023125"/>
    </source>
</evidence>
<dbReference type="InterPro" id="IPR025589">
    <property type="entry name" value="Toprim_C_rpt"/>
</dbReference>
<dbReference type="GO" id="GO:0003677">
    <property type="term" value="F:DNA binding"/>
    <property type="evidence" value="ECO:0007669"/>
    <property type="project" value="UniProtKB-KW"/>
</dbReference>
<dbReference type="PRINTS" id="PR00417">
    <property type="entry name" value="PRTPISMRASEI"/>
</dbReference>
<keyword evidence="7 10" id="KW-0799">Topoisomerase</keyword>
<dbReference type="SUPFAM" id="SSF57783">
    <property type="entry name" value="Zinc beta-ribbon"/>
    <property type="match status" value="1"/>
</dbReference>